<protein>
    <submittedName>
        <fullName evidence="1">Phi LC3 family holin</fullName>
    </submittedName>
</protein>
<name>A0A366DM18_9BACI</name>
<evidence type="ECO:0000313" key="1">
    <source>
        <dbReference type="EMBL" id="RBO90985.1"/>
    </source>
</evidence>
<feature type="non-terminal residue" evidence="1">
    <location>
        <position position="50"/>
    </location>
</feature>
<proteinExistence type="predicted"/>
<dbReference type="InterPro" id="IPR006485">
    <property type="entry name" value="Phage-like_holin"/>
</dbReference>
<dbReference type="NCBIfam" id="TIGR01598">
    <property type="entry name" value="holin_phiLC3"/>
    <property type="match status" value="1"/>
</dbReference>
<sequence length="50" mass="5829">MKINWKVRVKSKTFWLTLVPALLLLAQIVTSWFGYNFAADLVGEEITRFI</sequence>
<dbReference type="Pfam" id="PF04531">
    <property type="entry name" value="Phage_holin_1"/>
    <property type="match status" value="1"/>
</dbReference>
<gene>
    <name evidence="1" type="ORF">DES48_1261</name>
</gene>
<keyword evidence="2" id="KW-1185">Reference proteome</keyword>
<dbReference type="RefSeq" id="WP_113870227.1">
    <property type="nucleotide sequence ID" value="NZ_QNRI01000026.1"/>
</dbReference>
<reference evidence="1 2" key="1">
    <citation type="submission" date="2018-06" db="EMBL/GenBank/DDBJ databases">
        <title>Genomic Encyclopedia of Type Strains, Phase IV (KMG-IV): sequencing the most valuable type-strain genomes for metagenomic binning, comparative biology and taxonomic classification.</title>
        <authorList>
            <person name="Goeker M."/>
        </authorList>
    </citation>
    <scope>NUCLEOTIDE SEQUENCE [LARGE SCALE GENOMIC DNA]</scope>
    <source>
        <strain evidence="1 2">DSM 15140</strain>
    </source>
</reference>
<accession>A0A366DM18</accession>
<dbReference type="Proteomes" id="UP000252254">
    <property type="component" value="Unassembled WGS sequence"/>
</dbReference>
<dbReference type="AlphaFoldDB" id="A0A366DM18"/>
<comment type="caution">
    <text evidence="1">The sequence shown here is derived from an EMBL/GenBank/DDBJ whole genome shotgun (WGS) entry which is preliminary data.</text>
</comment>
<evidence type="ECO:0000313" key="2">
    <source>
        <dbReference type="Proteomes" id="UP000252254"/>
    </source>
</evidence>
<dbReference type="EMBL" id="QNRI01000026">
    <property type="protein sequence ID" value="RBO90985.1"/>
    <property type="molecule type" value="Genomic_DNA"/>
</dbReference>
<organism evidence="1 2">
    <name type="scientific">Paraliobacillus ryukyuensis</name>
    <dbReference type="NCBI Taxonomy" id="200904"/>
    <lineage>
        <taxon>Bacteria</taxon>
        <taxon>Bacillati</taxon>
        <taxon>Bacillota</taxon>
        <taxon>Bacilli</taxon>
        <taxon>Bacillales</taxon>
        <taxon>Bacillaceae</taxon>
        <taxon>Paraliobacillus</taxon>
    </lineage>
</organism>